<comment type="caution">
    <text evidence="2">The sequence shown here is derived from an EMBL/GenBank/DDBJ whole genome shotgun (WGS) entry which is preliminary data.</text>
</comment>
<protein>
    <submittedName>
        <fullName evidence="2">Uncharacterized protein</fullName>
    </submittedName>
</protein>
<name>A0A6L9SC05_9ACTN</name>
<evidence type="ECO:0000313" key="3">
    <source>
        <dbReference type="Proteomes" id="UP000475214"/>
    </source>
</evidence>
<proteinExistence type="predicted"/>
<reference evidence="2 3" key="1">
    <citation type="submission" date="2020-02" db="EMBL/GenBank/DDBJ databases">
        <authorList>
            <person name="Li X.-J."/>
            <person name="Han X.-M."/>
        </authorList>
    </citation>
    <scope>NUCLEOTIDE SEQUENCE [LARGE SCALE GENOMIC DNA]</scope>
    <source>
        <strain evidence="2 3">CCTCC AB 2017055</strain>
    </source>
</reference>
<accession>A0A6L9SC05</accession>
<evidence type="ECO:0000256" key="1">
    <source>
        <dbReference type="SAM" id="MobiDB-lite"/>
    </source>
</evidence>
<sequence length="77" mass="8210">MSNSSSDHSPLETEPLFEGGVRARGVVAALRFRCGMCNHLVVDEPGAVCEDCRSPVTSRRPVRRKPISARSKSGGAA</sequence>
<dbReference type="Proteomes" id="UP000475214">
    <property type="component" value="Unassembled WGS sequence"/>
</dbReference>
<dbReference type="RefSeq" id="WP_163740280.1">
    <property type="nucleotide sequence ID" value="NZ_JAAGOA010000012.1"/>
</dbReference>
<gene>
    <name evidence="2" type="ORF">G1H10_17985</name>
</gene>
<dbReference type="AlphaFoldDB" id="A0A6L9SC05"/>
<organism evidence="2 3">
    <name type="scientific">Phytoactinopolyspora halotolerans</name>
    <dbReference type="NCBI Taxonomy" id="1981512"/>
    <lineage>
        <taxon>Bacteria</taxon>
        <taxon>Bacillati</taxon>
        <taxon>Actinomycetota</taxon>
        <taxon>Actinomycetes</taxon>
        <taxon>Jiangellales</taxon>
        <taxon>Jiangellaceae</taxon>
        <taxon>Phytoactinopolyspora</taxon>
    </lineage>
</organism>
<feature type="region of interest" description="Disordered" evidence="1">
    <location>
        <begin position="53"/>
        <end position="77"/>
    </location>
</feature>
<dbReference type="EMBL" id="JAAGOA010000012">
    <property type="protein sequence ID" value="NEE02068.1"/>
    <property type="molecule type" value="Genomic_DNA"/>
</dbReference>
<evidence type="ECO:0000313" key="2">
    <source>
        <dbReference type="EMBL" id="NEE02068.1"/>
    </source>
</evidence>
<keyword evidence="3" id="KW-1185">Reference proteome</keyword>